<evidence type="ECO:0000313" key="3">
    <source>
        <dbReference type="EMBL" id="GAA5207143.1"/>
    </source>
</evidence>
<dbReference type="PANTHER" id="PTHR30007">
    <property type="entry name" value="PHP DOMAIN PROTEIN"/>
    <property type="match status" value="1"/>
</dbReference>
<feature type="region of interest" description="Disordered" evidence="1">
    <location>
        <begin position="113"/>
        <end position="132"/>
    </location>
</feature>
<feature type="domain" description="Transposase IS4-like" evidence="2">
    <location>
        <begin position="144"/>
        <end position="296"/>
    </location>
</feature>
<protein>
    <recommendedName>
        <fullName evidence="2">Transposase IS4-like domain-containing protein</fullName>
    </recommendedName>
</protein>
<keyword evidence="4" id="KW-1185">Reference proteome</keyword>
<proteinExistence type="predicted"/>
<dbReference type="Proteomes" id="UP001499878">
    <property type="component" value="Unassembled WGS sequence"/>
</dbReference>
<dbReference type="PANTHER" id="PTHR30007:SF1">
    <property type="entry name" value="BLR1914 PROTEIN"/>
    <property type="match status" value="1"/>
</dbReference>
<name>A0ABP9SZ50_9ACTN</name>
<dbReference type="Pfam" id="PF01609">
    <property type="entry name" value="DDE_Tnp_1"/>
    <property type="match status" value="1"/>
</dbReference>
<accession>A0ABP9SZ50</accession>
<dbReference type="NCBIfam" id="NF033580">
    <property type="entry name" value="transpos_IS5_3"/>
    <property type="match status" value="1"/>
</dbReference>
<evidence type="ECO:0000259" key="2">
    <source>
        <dbReference type="Pfam" id="PF01609"/>
    </source>
</evidence>
<gene>
    <name evidence="3" type="ORF">GCM10023323_21460</name>
</gene>
<dbReference type="EMBL" id="BAABJR010000005">
    <property type="protein sequence ID" value="GAA5207143.1"/>
    <property type="molecule type" value="Genomic_DNA"/>
</dbReference>
<organism evidence="3 4">
    <name type="scientific">Streptomyces thinghirensis</name>
    <dbReference type="NCBI Taxonomy" id="551547"/>
    <lineage>
        <taxon>Bacteria</taxon>
        <taxon>Bacillati</taxon>
        <taxon>Actinomycetota</taxon>
        <taxon>Actinomycetes</taxon>
        <taxon>Kitasatosporales</taxon>
        <taxon>Streptomycetaceae</taxon>
        <taxon>Streptomyces</taxon>
    </lineage>
</organism>
<reference evidence="4" key="1">
    <citation type="journal article" date="2019" name="Int. J. Syst. Evol. Microbiol.">
        <title>The Global Catalogue of Microorganisms (GCM) 10K type strain sequencing project: providing services to taxonomists for standard genome sequencing and annotation.</title>
        <authorList>
            <consortium name="The Broad Institute Genomics Platform"/>
            <consortium name="The Broad Institute Genome Sequencing Center for Infectious Disease"/>
            <person name="Wu L."/>
            <person name="Ma J."/>
        </authorList>
    </citation>
    <scope>NUCLEOTIDE SEQUENCE [LARGE SCALE GENOMIC DNA]</scope>
    <source>
        <strain evidence="4">JCM 18306</strain>
    </source>
</reference>
<evidence type="ECO:0000256" key="1">
    <source>
        <dbReference type="SAM" id="MobiDB-lite"/>
    </source>
</evidence>
<sequence>MFGPELVEQLPQLRFAVGQRLVEHLLSGVIDGGGVMFALADIEPQIDADVSFIRHDRRSRPRLFPGLTCGISVPASTLRRDCRTRLRAGARASNQRSANAFGTGDTTFSIISTGGSSHTRAEGREPPCEATKKVTGLRDPALGRSRGGLTSKIHLACDGRGRPLGFVVTGGNTNDCTRFTAVMEQIRVPRSGPGRPRVRPAHVLGDKGYSSKAIRTWLRRKGIAHTIPERADQVRNRARRGSRGGRPPTFDREIYKRRNVVERCFNRLKQWRGIATRYDKTAESYKAAVTLASLLMWA</sequence>
<feature type="compositionally biased region" description="Basic and acidic residues" evidence="1">
    <location>
        <begin position="119"/>
        <end position="132"/>
    </location>
</feature>
<evidence type="ECO:0000313" key="4">
    <source>
        <dbReference type="Proteomes" id="UP001499878"/>
    </source>
</evidence>
<comment type="caution">
    <text evidence="3">The sequence shown here is derived from an EMBL/GenBank/DDBJ whole genome shotgun (WGS) entry which is preliminary data.</text>
</comment>
<dbReference type="InterPro" id="IPR002559">
    <property type="entry name" value="Transposase_11"/>
</dbReference>